<organism evidence="1 2">
    <name type="scientific">Sorangium cellulosum</name>
    <name type="common">Polyangium cellulosum</name>
    <dbReference type="NCBI Taxonomy" id="56"/>
    <lineage>
        <taxon>Bacteria</taxon>
        <taxon>Pseudomonadati</taxon>
        <taxon>Myxococcota</taxon>
        <taxon>Polyangia</taxon>
        <taxon>Polyangiales</taxon>
        <taxon>Polyangiaceae</taxon>
        <taxon>Sorangium</taxon>
    </lineage>
</organism>
<protein>
    <submittedName>
        <fullName evidence="1">Uncharacterized protein</fullName>
    </submittedName>
</protein>
<sequence length="49" mass="5398">MEHDAVGVRAARLAVQYFLDCNGRFPLTTSAHADRPGRNVVCWGRKVVG</sequence>
<name>A0A4P2QBV3_SORCE</name>
<dbReference type="AlphaFoldDB" id="A0A4P2QBV3"/>
<gene>
    <name evidence="1" type="ORF">SOCEGT47_077780</name>
</gene>
<dbReference type="RefSeq" id="WP_165373566.1">
    <property type="nucleotide sequence ID" value="NZ_CP012670.1"/>
</dbReference>
<reference evidence="1 2" key="1">
    <citation type="submission" date="2015-09" db="EMBL/GenBank/DDBJ databases">
        <title>Sorangium comparison.</title>
        <authorList>
            <person name="Zaburannyi N."/>
            <person name="Bunk B."/>
            <person name="Overmann J."/>
            <person name="Mueller R."/>
        </authorList>
    </citation>
    <scope>NUCLEOTIDE SEQUENCE [LARGE SCALE GENOMIC DNA]</scope>
    <source>
        <strain evidence="1 2">So ceGT47</strain>
    </source>
</reference>
<proteinExistence type="predicted"/>
<evidence type="ECO:0000313" key="1">
    <source>
        <dbReference type="EMBL" id="AUX27197.1"/>
    </source>
</evidence>
<evidence type="ECO:0000313" key="2">
    <source>
        <dbReference type="Proteomes" id="UP000295781"/>
    </source>
</evidence>
<dbReference type="EMBL" id="CP012670">
    <property type="protein sequence ID" value="AUX27197.1"/>
    <property type="molecule type" value="Genomic_DNA"/>
</dbReference>
<accession>A0A4P2QBV3</accession>
<dbReference type="Proteomes" id="UP000295781">
    <property type="component" value="Chromosome"/>
</dbReference>